<evidence type="ECO:0000313" key="10">
    <source>
        <dbReference type="EMBL" id="AWL11066.1"/>
    </source>
</evidence>
<feature type="active site" description="Nucleophile" evidence="6">
    <location>
        <position position="141"/>
    </location>
</feature>
<evidence type="ECO:0000256" key="7">
    <source>
        <dbReference type="SAM" id="SignalP"/>
    </source>
</evidence>
<dbReference type="InterPro" id="IPR003507">
    <property type="entry name" value="S66_fam"/>
</dbReference>
<dbReference type="CDD" id="cd07025">
    <property type="entry name" value="Peptidase_S66"/>
    <property type="match status" value="1"/>
</dbReference>
<dbReference type="InterPro" id="IPR040921">
    <property type="entry name" value="Peptidase_S66C"/>
</dbReference>
<name>A0A2S2E0B3_9ALTE</name>
<evidence type="ECO:0000256" key="6">
    <source>
        <dbReference type="PIRSR" id="PIRSR028757-1"/>
    </source>
</evidence>
<evidence type="ECO:0000259" key="8">
    <source>
        <dbReference type="Pfam" id="PF02016"/>
    </source>
</evidence>
<gene>
    <name evidence="10" type="primary">ldcA</name>
    <name evidence="10" type="ORF">HMF8227_00570</name>
</gene>
<feature type="chain" id="PRO_5015528083" evidence="7">
    <location>
        <begin position="27"/>
        <end position="345"/>
    </location>
</feature>
<dbReference type="KEGG" id="salh:HMF8227_00570"/>
<dbReference type="GO" id="GO:0008236">
    <property type="term" value="F:serine-type peptidase activity"/>
    <property type="evidence" value="ECO:0007669"/>
    <property type="project" value="UniProtKB-KW"/>
</dbReference>
<dbReference type="Gene3D" id="3.40.50.10740">
    <property type="entry name" value="Class I glutamine amidotransferase-like"/>
    <property type="match status" value="1"/>
</dbReference>
<evidence type="ECO:0000256" key="4">
    <source>
        <dbReference type="ARBA" id="ARBA00022801"/>
    </source>
</evidence>
<keyword evidence="7" id="KW-0732">Signal</keyword>
<dbReference type="Pfam" id="PF17676">
    <property type="entry name" value="Peptidase_S66C"/>
    <property type="match status" value="1"/>
</dbReference>
<evidence type="ECO:0000256" key="3">
    <source>
        <dbReference type="ARBA" id="ARBA00022670"/>
    </source>
</evidence>
<keyword evidence="3" id="KW-0645">Protease</keyword>
<dbReference type="InterPro" id="IPR040449">
    <property type="entry name" value="Peptidase_S66_N"/>
</dbReference>
<dbReference type="OrthoDB" id="9807329at2"/>
<evidence type="ECO:0000313" key="11">
    <source>
        <dbReference type="Proteomes" id="UP000245728"/>
    </source>
</evidence>
<feature type="signal peptide" evidence="7">
    <location>
        <begin position="1"/>
        <end position="26"/>
    </location>
</feature>
<dbReference type="Pfam" id="PF02016">
    <property type="entry name" value="Peptidase_S66"/>
    <property type="match status" value="1"/>
</dbReference>
<dbReference type="AlphaFoldDB" id="A0A2S2E0B3"/>
<feature type="domain" description="LD-carboxypeptidase N-terminal" evidence="8">
    <location>
        <begin position="44"/>
        <end position="161"/>
    </location>
</feature>
<dbReference type="InterPro" id="IPR029062">
    <property type="entry name" value="Class_I_gatase-like"/>
</dbReference>
<keyword evidence="2 10" id="KW-0121">Carboxypeptidase</keyword>
<keyword evidence="11" id="KW-1185">Reference proteome</keyword>
<dbReference type="PIRSF" id="PIRSF028757">
    <property type="entry name" value="LD-carboxypeptidase"/>
    <property type="match status" value="1"/>
</dbReference>
<comment type="similarity">
    <text evidence="1">Belongs to the peptidase S66 family.</text>
</comment>
<feature type="active site" description="Charge relay system" evidence="6">
    <location>
        <position position="245"/>
    </location>
</feature>
<proteinExistence type="inferred from homology"/>
<dbReference type="SUPFAM" id="SSF141986">
    <property type="entry name" value="LD-carboxypeptidase A C-terminal domain-like"/>
    <property type="match status" value="1"/>
</dbReference>
<evidence type="ECO:0000256" key="1">
    <source>
        <dbReference type="ARBA" id="ARBA00010233"/>
    </source>
</evidence>
<keyword evidence="5" id="KW-0720">Serine protease</keyword>
<protein>
    <submittedName>
        <fullName evidence="10">Muramoyltetrapeptide carboxypeptidase</fullName>
        <ecNumber evidence="10">3.4.17.13</ecNumber>
    </submittedName>
</protein>
<dbReference type="SUPFAM" id="SSF52317">
    <property type="entry name" value="Class I glutamine amidotransferase-like"/>
    <property type="match status" value="1"/>
</dbReference>
<dbReference type="RefSeq" id="WP_109338737.1">
    <property type="nucleotide sequence ID" value="NZ_CP029347.1"/>
</dbReference>
<reference evidence="10" key="1">
    <citation type="submission" date="2018-05" db="EMBL/GenBank/DDBJ databases">
        <title>Salinimonas sp. HMF8227 Genome sequencing and assembly.</title>
        <authorList>
            <person name="Kang H."/>
            <person name="Kang J."/>
            <person name="Cha I."/>
            <person name="Kim H."/>
            <person name="Joh K."/>
        </authorList>
    </citation>
    <scope>NUCLEOTIDE SEQUENCE [LARGE SCALE GENOMIC DNA]</scope>
    <source>
        <strain evidence="10">HMF8227</strain>
    </source>
</reference>
<dbReference type="InterPro" id="IPR027461">
    <property type="entry name" value="Carboxypeptidase_A_C_sf"/>
</dbReference>
<dbReference type="EC" id="3.4.17.13" evidence="10"/>
<accession>A0A2S2E0B3</accession>
<evidence type="ECO:0000256" key="5">
    <source>
        <dbReference type="ARBA" id="ARBA00022825"/>
    </source>
</evidence>
<dbReference type="GO" id="GO:0106415">
    <property type="term" value="F:muramoyltetrapeptide carboxypeptidase activity"/>
    <property type="evidence" value="ECO:0007669"/>
    <property type="project" value="UniProtKB-EC"/>
</dbReference>
<feature type="active site" description="Charge relay system" evidence="6">
    <location>
        <position position="315"/>
    </location>
</feature>
<evidence type="ECO:0000259" key="9">
    <source>
        <dbReference type="Pfam" id="PF17676"/>
    </source>
</evidence>
<dbReference type="EMBL" id="CP029347">
    <property type="protein sequence ID" value="AWL11066.1"/>
    <property type="molecule type" value="Genomic_DNA"/>
</dbReference>
<dbReference type="Gene3D" id="3.50.30.60">
    <property type="entry name" value="LD-carboxypeptidase A C-terminal domain-like"/>
    <property type="match status" value="1"/>
</dbReference>
<dbReference type="InterPro" id="IPR027478">
    <property type="entry name" value="LdcA_N"/>
</dbReference>
<feature type="domain" description="LD-carboxypeptidase C-terminal" evidence="9">
    <location>
        <begin position="214"/>
        <end position="330"/>
    </location>
</feature>
<dbReference type="GO" id="GO:0006508">
    <property type="term" value="P:proteolysis"/>
    <property type="evidence" value="ECO:0007669"/>
    <property type="project" value="UniProtKB-KW"/>
</dbReference>
<keyword evidence="4 10" id="KW-0378">Hydrolase</keyword>
<dbReference type="PANTHER" id="PTHR30237:SF2">
    <property type="entry name" value="MUREIN TETRAPEPTIDE CARBOXYPEPTIDASE"/>
    <property type="match status" value="1"/>
</dbReference>
<dbReference type="Proteomes" id="UP000245728">
    <property type="component" value="Chromosome"/>
</dbReference>
<sequence length="345" mass="37407">MDRRAFIKASAAGLVASQLVGGTAFAARSPASTLPKRLKQGDTVRMVAPASASFKHDDVYIAKEAFEAMGLKVELGQHVFDRHGYLAGKDEDRAADINRAFADESVDGVICIRGGWGCNRLLPYLDFDSIKQNPKVLMGYSDITSLMNAVYAKTGMVSFHGPNGFAYWGAFQEEQARKVLFDGEATTIRNYKKNDDTLVMLSNRINTITGGVAEGVTVGGNLTVLASLVGTPYLPDMTDKILILEDVGESIYRIDRFLSTLHLAGHLDKLAGVVFGHCTDCDPQKGYGGFTLAEVFEHYFKPLNVPTYTGAQFGHIRDNHIIPVGAPVRVDADEGTVTLLKPAVV</sequence>
<evidence type="ECO:0000256" key="2">
    <source>
        <dbReference type="ARBA" id="ARBA00022645"/>
    </source>
</evidence>
<organism evidence="10 11">
    <name type="scientific">Saliniradius amylolyticus</name>
    <dbReference type="NCBI Taxonomy" id="2183582"/>
    <lineage>
        <taxon>Bacteria</taxon>
        <taxon>Pseudomonadati</taxon>
        <taxon>Pseudomonadota</taxon>
        <taxon>Gammaproteobacteria</taxon>
        <taxon>Alteromonadales</taxon>
        <taxon>Alteromonadaceae</taxon>
        <taxon>Saliniradius</taxon>
    </lineage>
</organism>
<dbReference type="PANTHER" id="PTHR30237">
    <property type="entry name" value="MURAMOYLTETRAPEPTIDE CARBOXYPEPTIDASE"/>
    <property type="match status" value="1"/>
</dbReference>